<gene>
    <name evidence="4" type="ORF">UX03_C0022G0011</name>
</gene>
<accession>A0A0G1M4Y5</accession>
<proteinExistence type="inferred from homology"/>
<dbReference type="PANTHER" id="PTHR43022">
    <property type="entry name" value="PROTEIN SMF"/>
    <property type="match status" value="1"/>
</dbReference>
<name>A0A0G1M4Y5_9BACT</name>
<protein>
    <submittedName>
        <fullName evidence="4">Transcriptional regulator, MarR family</fullName>
    </submittedName>
</protein>
<evidence type="ECO:0000259" key="2">
    <source>
        <dbReference type="Pfam" id="PF02481"/>
    </source>
</evidence>
<dbReference type="SUPFAM" id="SSF102405">
    <property type="entry name" value="MCP/YpsA-like"/>
    <property type="match status" value="1"/>
</dbReference>
<evidence type="ECO:0000259" key="3">
    <source>
        <dbReference type="Pfam" id="PF17782"/>
    </source>
</evidence>
<dbReference type="Pfam" id="PF17782">
    <property type="entry name" value="WHD_DprA"/>
    <property type="match status" value="1"/>
</dbReference>
<dbReference type="InterPro" id="IPR041614">
    <property type="entry name" value="DprA_WH"/>
</dbReference>
<reference evidence="4 5" key="1">
    <citation type="journal article" date="2015" name="Nature">
        <title>rRNA introns, odd ribosomes, and small enigmatic genomes across a large radiation of phyla.</title>
        <authorList>
            <person name="Brown C.T."/>
            <person name="Hug L.A."/>
            <person name="Thomas B.C."/>
            <person name="Sharon I."/>
            <person name="Castelle C.J."/>
            <person name="Singh A."/>
            <person name="Wilkins M.J."/>
            <person name="Williams K.H."/>
            <person name="Banfield J.F."/>
        </authorList>
    </citation>
    <scope>NUCLEOTIDE SEQUENCE [LARGE SCALE GENOMIC DNA]</scope>
</reference>
<evidence type="ECO:0000313" key="5">
    <source>
        <dbReference type="Proteomes" id="UP000034086"/>
    </source>
</evidence>
<dbReference type="PANTHER" id="PTHR43022:SF1">
    <property type="entry name" value="PROTEIN SMF"/>
    <property type="match status" value="1"/>
</dbReference>
<dbReference type="NCBIfam" id="TIGR00732">
    <property type="entry name" value="dprA"/>
    <property type="match status" value="1"/>
</dbReference>
<organism evidence="4 5">
    <name type="scientific">Candidatus Woesebacteria bacterium GW2011_GWE1_45_18</name>
    <dbReference type="NCBI Taxonomy" id="1618598"/>
    <lineage>
        <taxon>Bacteria</taxon>
        <taxon>Candidatus Woeseibacteriota</taxon>
    </lineage>
</organism>
<dbReference type="Pfam" id="PF02481">
    <property type="entry name" value="DNA_processg_A"/>
    <property type="match status" value="1"/>
</dbReference>
<comment type="similarity">
    <text evidence="1">Belongs to the DprA/Smf family.</text>
</comment>
<dbReference type="InterPro" id="IPR003488">
    <property type="entry name" value="DprA"/>
</dbReference>
<dbReference type="InterPro" id="IPR036388">
    <property type="entry name" value="WH-like_DNA-bd_sf"/>
</dbReference>
<dbReference type="AlphaFoldDB" id="A0A0G1M4Y5"/>
<sequence length="298" mass="32402">MKISDFEIQKVALADKNYPALLKKIKNPPKQIYFRGDLRRQLFKKSLAVVGSRRMTRYGGEVIEKFIPALVGAGVTIISGFMYGVDTEAHTKTVEYGGKTVAVLGNGINICYPPENEKLYVEILQNRGVIMSEYEPDQKAQLWMYSARNRIVAGLSSLGVLIIEAGEASGSLITARLAKEQGKKVFAVPGPISSPVSQGTNLLIKKGEAKTVTGPADILGTPPADGRKAAAPALNGLEKKIYLALRLEPLTVDEIIAAVGEDVVEVGKTLSLMSLRGIIEESGGKFYTSDLEFRRRNF</sequence>
<dbReference type="Gene3D" id="3.40.50.450">
    <property type="match status" value="1"/>
</dbReference>
<dbReference type="InterPro" id="IPR057666">
    <property type="entry name" value="DrpA_SLOG"/>
</dbReference>
<dbReference type="EMBL" id="LCKQ01000022">
    <property type="protein sequence ID" value="KKU03132.1"/>
    <property type="molecule type" value="Genomic_DNA"/>
</dbReference>
<dbReference type="Proteomes" id="UP000034086">
    <property type="component" value="Unassembled WGS sequence"/>
</dbReference>
<comment type="caution">
    <text evidence="4">The sequence shown here is derived from an EMBL/GenBank/DDBJ whole genome shotgun (WGS) entry which is preliminary data.</text>
</comment>
<evidence type="ECO:0000313" key="4">
    <source>
        <dbReference type="EMBL" id="KKU03132.1"/>
    </source>
</evidence>
<evidence type="ECO:0000256" key="1">
    <source>
        <dbReference type="ARBA" id="ARBA00006525"/>
    </source>
</evidence>
<dbReference type="PATRIC" id="fig|1618598.3.peg.515"/>
<feature type="domain" description="Smf/DprA SLOG" evidence="2">
    <location>
        <begin position="12"/>
        <end position="219"/>
    </location>
</feature>
<feature type="domain" description="DprA winged helix" evidence="3">
    <location>
        <begin position="228"/>
        <end position="284"/>
    </location>
</feature>
<dbReference type="Gene3D" id="1.10.10.10">
    <property type="entry name" value="Winged helix-like DNA-binding domain superfamily/Winged helix DNA-binding domain"/>
    <property type="match status" value="1"/>
</dbReference>
<dbReference type="GO" id="GO:0009294">
    <property type="term" value="P:DNA-mediated transformation"/>
    <property type="evidence" value="ECO:0007669"/>
    <property type="project" value="InterPro"/>
</dbReference>